<evidence type="ECO:0000313" key="7">
    <source>
        <dbReference type="EMBL" id="RDU67815.1"/>
    </source>
</evidence>
<feature type="transmembrane region" description="Helical" evidence="5">
    <location>
        <begin position="190"/>
        <end position="209"/>
    </location>
</feature>
<comment type="function">
    <text evidence="5">Part of the twin-arginine translocation (Tat) system that transports large folded proteins containing a characteristic twin-arginine motif in their signal peptide across membranes.</text>
</comment>
<name>A0A3D8ISD9_9HELI</name>
<keyword evidence="8" id="KW-1185">Reference proteome</keyword>
<comment type="subcellular location">
    <subcellularLocation>
        <location evidence="5">Cell membrane</location>
        <topology evidence="5">Multi-pass membrane protein</topology>
    </subcellularLocation>
    <subcellularLocation>
        <location evidence="1">Membrane</location>
        <topology evidence="1">Multi-pass membrane protein</topology>
    </subcellularLocation>
</comment>
<keyword evidence="5" id="KW-0811">Translocation</keyword>
<reference evidence="7 8" key="1">
    <citation type="submission" date="2018-04" db="EMBL/GenBank/DDBJ databases">
        <title>Novel Campyloabacter and Helicobacter Species and Strains.</title>
        <authorList>
            <person name="Mannion A.J."/>
            <person name="Shen Z."/>
            <person name="Fox J.G."/>
        </authorList>
    </citation>
    <scope>NUCLEOTIDE SEQUENCE [LARGE SCALE GENOMIC DNA]</scope>
    <source>
        <strain evidence="7 8">MIT 12-6600</strain>
    </source>
</reference>
<feature type="transmembrane region" description="Helical" evidence="5">
    <location>
        <begin position="106"/>
        <end position="133"/>
    </location>
</feature>
<evidence type="ECO:0000256" key="5">
    <source>
        <dbReference type="HAMAP-Rule" id="MF_00902"/>
    </source>
</evidence>
<dbReference type="GO" id="GO:0043953">
    <property type="term" value="P:protein transport by the Tat complex"/>
    <property type="evidence" value="ECO:0007669"/>
    <property type="project" value="UniProtKB-UniRule"/>
</dbReference>
<proteinExistence type="inferred from homology"/>
<sequence>MFEDLKPHLQDLRKRLIISVVVFILSFGICFNFWGVIFDWVAAPINSALENESIKAHLAALTILENIFVALKVAFFAALVISMPVIFWQFWLFIAPGLYKHEKKIVLPFVAFASVMFLSGVFFAYYIVLPVVIENVLLFGSDKFEGSLSAENYVMFFTRLVIGFGIAFELPVLSYFLAKVGLITDASLKNFFKYAVVIIFVIAAIITPPDVLSQVFLAIPLIGLYGLSIIIARFVNPAPKDIDDDTPNTNQSNISPSVKNT</sequence>
<feature type="region of interest" description="Disordered" evidence="6">
    <location>
        <begin position="242"/>
        <end position="261"/>
    </location>
</feature>
<comment type="similarity">
    <text evidence="5">Belongs to the TatC family.</text>
</comment>
<dbReference type="PANTHER" id="PTHR30371:SF0">
    <property type="entry name" value="SEC-INDEPENDENT PROTEIN TRANSLOCASE PROTEIN TATC, CHLOROPLASTIC-RELATED"/>
    <property type="match status" value="1"/>
</dbReference>
<dbReference type="InterPro" id="IPR002033">
    <property type="entry name" value="TatC"/>
</dbReference>
<keyword evidence="3 5" id="KW-1133">Transmembrane helix</keyword>
<dbReference type="OrthoDB" id="9777044at2"/>
<feature type="transmembrane region" description="Helical" evidence="5">
    <location>
        <begin position="73"/>
        <end position="94"/>
    </location>
</feature>
<accession>A0A3D8ISD9</accession>
<dbReference type="HAMAP" id="MF_00902">
    <property type="entry name" value="TatC"/>
    <property type="match status" value="1"/>
</dbReference>
<keyword evidence="4 5" id="KW-0472">Membrane</keyword>
<keyword evidence="2 5" id="KW-0812">Transmembrane</keyword>
<dbReference type="InterPro" id="IPR019820">
    <property type="entry name" value="Sec-indep_translocase_CS"/>
</dbReference>
<dbReference type="PROSITE" id="PS01218">
    <property type="entry name" value="TATC"/>
    <property type="match status" value="1"/>
</dbReference>
<comment type="subunit">
    <text evidence="5">Forms a complex with TatA.</text>
</comment>
<dbReference type="Proteomes" id="UP000256514">
    <property type="component" value="Unassembled WGS sequence"/>
</dbReference>
<keyword evidence="5" id="KW-0653">Protein transport</keyword>
<evidence type="ECO:0000313" key="8">
    <source>
        <dbReference type="Proteomes" id="UP000256514"/>
    </source>
</evidence>
<evidence type="ECO:0000256" key="4">
    <source>
        <dbReference type="ARBA" id="ARBA00023136"/>
    </source>
</evidence>
<feature type="transmembrane region" description="Helical" evidence="5">
    <location>
        <begin position="215"/>
        <end position="235"/>
    </location>
</feature>
<keyword evidence="5" id="KW-0813">Transport</keyword>
<dbReference type="GO" id="GO:0065002">
    <property type="term" value="P:intracellular protein transmembrane transport"/>
    <property type="evidence" value="ECO:0007669"/>
    <property type="project" value="TreeGrafter"/>
</dbReference>
<feature type="transmembrane region" description="Helical" evidence="5">
    <location>
        <begin position="153"/>
        <end position="178"/>
    </location>
</feature>
<dbReference type="AlphaFoldDB" id="A0A3D8ISD9"/>
<organism evidence="7 8">
    <name type="scientific">Helicobacter equorum</name>
    <dbReference type="NCBI Taxonomy" id="361872"/>
    <lineage>
        <taxon>Bacteria</taxon>
        <taxon>Pseudomonadati</taxon>
        <taxon>Campylobacterota</taxon>
        <taxon>Epsilonproteobacteria</taxon>
        <taxon>Campylobacterales</taxon>
        <taxon>Helicobacteraceae</taxon>
        <taxon>Helicobacter</taxon>
    </lineage>
</organism>
<feature type="compositionally biased region" description="Polar residues" evidence="6">
    <location>
        <begin position="247"/>
        <end position="261"/>
    </location>
</feature>
<comment type="caution">
    <text evidence="7">The sequence shown here is derived from an EMBL/GenBank/DDBJ whole genome shotgun (WGS) entry which is preliminary data.</text>
</comment>
<dbReference type="NCBIfam" id="TIGR00945">
    <property type="entry name" value="tatC"/>
    <property type="match status" value="1"/>
</dbReference>
<evidence type="ECO:0000256" key="1">
    <source>
        <dbReference type="ARBA" id="ARBA00004141"/>
    </source>
</evidence>
<gene>
    <name evidence="5 7" type="primary">tatC</name>
    <name evidence="7" type="ORF">CQA54_02480</name>
</gene>
<protein>
    <recommendedName>
        <fullName evidence="5">Sec-independent protein translocase protein TatC</fullName>
    </recommendedName>
</protein>
<dbReference type="Pfam" id="PF00902">
    <property type="entry name" value="TatC"/>
    <property type="match status" value="1"/>
</dbReference>
<evidence type="ECO:0000256" key="2">
    <source>
        <dbReference type="ARBA" id="ARBA00022692"/>
    </source>
</evidence>
<dbReference type="RefSeq" id="WP_115570633.1">
    <property type="nucleotide sequence ID" value="NZ_NXLT01000002.1"/>
</dbReference>
<dbReference type="EMBL" id="NXLT01000002">
    <property type="protein sequence ID" value="RDU67815.1"/>
    <property type="molecule type" value="Genomic_DNA"/>
</dbReference>
<keyword evidence="5" id="KW-1003">Cell membrane</keyword>
<evidence type="ECO:0000256" key="3">
    <source>
        <dbReference type="ARBA" id="ARBA00022989"/>
    </source>
</evidence>
<dbReference type="PRINTS" id="PR01840">
    <property type="entry name" value="TATCFAMILY"/>
</dbReference>
<dbReference type="GO" id="GO:0009977">
    <property type="term" value="F:proton motive force dependent protein transmembrane transporter activity"/>
    <property type="evidence" value="ECO:0007669"/>
    <property type="project" value="TreeGrafter"/>
</dbReference>
<dbReference type="PANTHER" id="PTHR30371">
    <property type="entry name" value="SEC-INDEPENDENT PROTEIN TRANSLOCASE PROTEIN TATC"/>
    <property type="match status" value="1"/>
</dbReference>
<feature type="transmembrane region" description="Helical" evidence="5">
    <location>
        <begin position="16"/>
        <end position="37"/>
    </location>
</feature>
<dbReference type="GO" id="GO:0033281">
    <property type="term" value="C:TAT protein transport complex"/>
    <property type="evidence" value="ECO:0007669"/>
    <property type="project" value="UniProtKB-UniRule"/>
</dbReference>
<evidence type="ECO:0000256" key="6">
    <source>
        <dbReference type="SAM" id="MobiDB-lite"/>
    </source>
</evidence>